<feature type="transmembrane region" description="Helical" evidence="2">
    <location>
        <begin position="488"/>
        <end position="505"/>
    </location>
</feature>
<reference evidence="3" key="1">
    <citation type="submission" date="2021-02" db="EMBL/GenBank/DDBJ databases">
        <authorList>
            <person name="Dougan E. K."/>
            <person name="Rhodes N."/>
            <person name="Thang M."/>
            <person name="Chan C."/>
        </authorList>
    </citation>
    <scope>NUCLEOTIDE SEQUENCE</scope>
</reference>
<feature type="compositionally biased region" description="Polar residues" evidence="1">
    <location>
        <begin position="61"/>
        <end position="70"/>
    </location>
</feature>
<evidence type="ECO:0000256" key="2">
    <source>
        <dbReference type="SAM" id="Phobius"/>
    </source>
</evidence>
<evidence type="ECO:0000256" key="1">
    <source>
        <dbReference type="SAM" id="MobiDB-lite"/>
    </source>
</evidence>
<organism evidence="3 4">
    <name type="scientific">Polarella glacialis</name>
    <name type="common">Dinoflagellate</name>
    <dbReference type="NCBI Taxonomy" id="89957"/>
    <lineage>
        <taxon>Eukaryota</taxon>
        <taxon>Sar</taxon>
        <taxon>Alveolata</taxon>
        <taxon>Dinophyceae</taxon>
        <taxon>Suessiales</taxon>
        <taxon>Suessiaceae</taxon>
        <taxon>Polarella</taxon>
    </lineage>
</organism>
<feature type="compositionally biased region" description="Acidic residues" evidence="1">
    <location>
        <begin position="7"/>
        <end position="21"/>
    </location>
</feature>
<feature type="transmembrane region" description="Helical" evidence="2">
    <location>
        <begin position="941"/>
        <end position="960"/>
    </location>
</feature>
<evidence type="ECO:0000313" key="4">
    <source>
        <dbReference type="Proteomes" id="UP000626109"/>
    </source>
</evidence>
<comment type="caution">
    <text evidence="3">The sequence shown here is derived from an EMBL/GenBank/DDBJ whole genome shotgun (WGS) entry which is preliminary data.</text>
</comment>
<feature type="transmembrane region" description="Helical" evidence="2">
    <location>
        <begin position="812"/>
        <end position="833"/>
    </location>
</feature>
<feature type="transmembrane region" description="Helical" evidence="2">
    <location>
        <begin position="457"/>
        <end position="476"/>
    </location>
</feature>
<name>A0A813JKA4_POLGL</name>
<gene>
    <name evidence="3" type="ORF">PGLA2088_LOCUS20345</name>
</gene>
<feature type="region of interest" description="Disordered" evidence="1">
    <location>
        <begin position="1"/>
        <end position="29"/>
    </location>
</feature>
<feature type="transmembrane region" description="Helical" evidence="2">
    <location>
        <begin position="404"/>
        <end position="426"/>
    </location>
</feature>
<evidence type="ECO:0000313" key="3">
    <source>
        <dbReference type="EMBL" id="CAE8677496.1"/>
    </source>
</evidence>
<feature type="transmembrane region" description="Helical" evidence="2">
    <location>
        <begin position="917"/>
        <end position="935"/>
    </location>
</feature>
<feature type="transmembrane region" description="Helical" evidence="2">
    <location>
        <begin position="115"/>
        <end position="134"/>
    </location>
</feature>
<sequence>MASSSTDAEETSSEETTDSQDDTGFACRGLPRGVTRQWTLLSRSLDSLLPVEVMLGRTQRESASAASGPTSDLEESQAGPRINASRPALLPGSLGEEFPWVTNWTRRRRWMHRSFWSNFSMAFWLGFWVAFWSLPCYSFFCLRLVFGETALLRSFSHGAWPHTWCNVSIIGGNSSNSSDDLHLDVQSCEPVGSQDGSHQLQYTQMFGSSSAPYNGKSCGFLVGLRYKGHSRRFWVGNGRHGQFPELDEIPSKLVEPVNGTDPDDGAFAEECQQQCQMDVKCAKWTFWIQSSSIGGICYFYAATARMSGYVRDWRSYYGGFCRAELAKPFECGSEMFGRMRNIAPWNQVPDIVAWNQTMKAEWGTDLRSDLWCGLLPNAYISSWPNVVQMVIFSINRGTGTTMMLSWQSVCGTSCACLNMFVMMYIYPHGGRGHVCQEIELLPNATCVQGEIVRDDPAYSELFCWLDTFGVLFLFLISGSQSNTIKFGMSWHCLFMMNFMNPAIGVRNGSLQSGIAGVYYDDPSVAIFITSLFGGFLAVLATIVPYPQLNARMAFNDLDSQTASIGQIWRESVAYFCGTQRSAKRFQIETKIDMLVSIHRNVRANLEDAWWESVVLGRREDTRQLLLTMRGNLRDMLDMLDAVKTCIIQEDFQGKHQDFCDPLRPIMEAMVGEALTLAELCVSSAWKSQEPEHVTQALKRYVGKVRRLQRELVAAYQRNYSPTSMGHDLLDESILVFALSFTARKSADLACLVITSRQHALQQGGKTGVVRSLSRALQLWSVLLRGLWTGFVSTWSPSVLLKCGHIKFAVRNFTAITLCFVMGVHFHGFVFTPYSPIMAFTLSLLITKSKNSAFMTNAKTLATVQQRLSTTGLLYRLVFLVVDIEVQRLLGVTLGNVLPILILAALSHFHCNTFARDVAHFFAIWIYIGVFMFMYLTSPQWSLVGCYIAAFGVYPLLVPCSKSMGNDVFKTRYSEIGQVTLAIVVQMVIDMILMRRTPGDMAVHQIARIGEAMALATKSIFESDLPGIQAATEEARRQLVRAEPLLMEVDPKLQVMQGFATPFKRDLYSSAMDIMGHMLADLNLLIIAVKDWTPNESVMKPGEQAGVAPREENNLEDSPLEGISRIATWPEMFDQVRSLRSLQLPSPARSYLNLVRQNSLDTLPGKGVLIALCGPSFAESLQKEILVSVDTIVRALPAILAHKSEEPILEPSVLELERLHLSLEAVHFQLVSSARSAFVDERNQRRRASDEQLELTNNFGDLHGPSSALPSFSRFFFVGVKTGLPASGMLGQLQSEKSSTSSGQLLLAVGCVARRMCGHIGWCQGLKPSPSQKPPVMVNSSSTCLEPATCDPAEVNWKGKWGLWESRAEDALEMKEQVKGIAYFVRLGFGAEEVRGCFSTRAAALAFQAQELQRHFGWPKQPLVPEPERSPIWDHPEELEALKEYSFHEPAASRAEEAQLRQYSDRGFLLGLPVLEPEELVDALLQLVIFFICLLLVWLFFAVIVLFF</sequence>
<feature type="region of interest" description="Disordered" evidence="1">
    <location>
        <begin position="60"/>
        <end position="79"/>
    </location>
</feature>
<keyword evidence="2" id="KW-1133">Transmembrane helix</keyword>
<keyword evidence="2" id="KW-0472">Membrane</keyword>
<dbReference type="Proteomes" id="UP000626109">
    <property type="component" value="Unassembled WGS sequence"/>
</dbReference>
<dbReference type="EMBL" id="CAJNNW010025504">
    <property type="protein sequence ID" value="CAE8677496.1"/>
    <property type="molecule type" value="Genomic_DNA"/>
</dbReference>
<protein>
    <submittedName>
        <fullName evidence="3">Uncharacterized protein</fullName>
    </submittedName>
</protein>
<feature type="transmembrane region" description="Helical" evidence="2">
    <location>
        <begin position="1482"/>
        <end position="1506"/>
    </location>
</feature>
<feature type="transmembrane region" description="Helical" evidence="2">
    <location>
        <begin position="525"/>
        <end position="545"/>
    </location>
</feature>
<feature type="transmembrane region" description="Helical" evidence="2">
    <location>
        <begin position="972"/>
        <end position="993"/>
    </location>
</feature>
<keyword evidence="2" id="KW-0812">Transmembrane</keyword>
<proteinExistence type="predicted"/>
<accession>A0A813JKA4</accession>
<feature type="transmembrane region" description="Helical" evidence="2">
    <location>
        <begin position="885"/>
        <end position="905"/>
    </location>
</feature>
<feature type="transmembrane region" description="Helical" evidence="2">
    <location>
        <begin position="284"/>
        <end position="301"/>
    </location>
</feature>